<keyword evidence="1" id="KW-0812">Transmembrane</keyword>
<keyword evidence="3" id="KW-1185">Reference proteome</keyword>
<dbReference type="EMBL" id="NTFI01000001">
    <property type="protein sequence ID" value="PHQ26781.1"/>
    <property type="molecule type" value="Genomic_DNA"/>
</dbReference>
<accession>A0A2G1VJ26</accession>
<keyword evidence="1" id="KW-0472">Membrane</keyword>
<feature type="transmembrane region" description="Helical" evidence="1">
    <location>
        <begin position="164"/>
        <end position="184"/>
    </location>
</feature>
<feature type="transmembrane region" description="Helical" evidence="1">
    <location>
        <begin position="219"/>
        <end position="241"/>
    </location>
</feature>
<sequence length="426" mass="48379">MNEKLLMRRIGGGSTLLLIFMAMFVPTAYVPAKAGLLLLACSVAILGLFLGVFKINKTAFFAILSLTSVGLLYSFYGFLNGAPGAVRVLTVYFLWPWVFLLLSVYLSNDRSLEVFFKVLIASLVFIIIYSFLFLGVKSGFVPESLYFELDQGQGVGFYDGFVEYRMYSISSLIFLIPLAIHFFYIKLKLPYREKTYLWLVLILASIVLTFLTGRRAMLLVFMIIPAIVLAEFFLFSGLKKLPIKIRRLSRSPGFYILSIFLFLIALGLLNHLGFNLTKVWIMFADGFNFESGESTSERTLQFFSLMNGWFDSSILFGAGNGSTVDVVRSTEMGWAYELTYVYLLFSTGLVGFLFYFSWFGYGLIRVRQSLKMRPDLKIYVLPLMTGVFCFCIAAASNPYFGKFDFLWIVILPHLLATSLKYQRVAI</sequence>
<feature type="transmembrane region" description="Helical" evidence="1">
    <location>
        <begin position="12"/>
        <end position="30"/>
    </location>
</feature>
<feature type="transmembrane region" description="Helical" evidence="1">
    <location>
        <begin position="60"/>
        <end position="79"/>
    </location>
</feature>
<feature type="transmembrane region" description="Helical" evidence="1">
    <location>
        <begin position="340"/>
        <end position="364"/>
    </location>
</feature>
<evidence type="ECO:0000313" key="2">
    <source>
        <dbReference type="EMBL" id="PHQ26781.1"/>
    </source>
</evidence>
<feature type="transmembrane region" description="Helical" evidence="1">
    <location>
        <begin position="253"/>
        <end position="274"/>
    </location>
</feature>
<gene>
    <name evidence="2" type="ORF">CLH62_04135</name>
</gene>
<feature type="transmembrane region" description="Helical" evidence="1">
    <location>
        <begin position="36"/>
        <end position="53"/>
    </location>
</feature>
<feature type="transmembrane region" description="Helical" evidence="1">
    <location>
        <begin position="376"/>
        <end position="399"/>
    </location>
</feature>
<name>A0A2G1VJ26_9GAMM</name>
<dbReference type="RefSeq" id="WP_099616856.1">
    <property type="nucleotide sequence ID" value="NZ_KZ319339.1"/>
</dbReference>
<organism evidence="2 3">
    <name type="scientific">Marinobacter guineae</name>
    <dbReference type="NCBI Taxonomy" id="432303"/>
    <lineage>
        <taxon>Bacteria</taxon>
        <taxon>Pseudomonadati</taxon>
        <taxon>Pseudomonadota</taxon>
        <taxon>Gammaproteobacteria</taxon>
        <taxon>Pseudomonadales</taxon>
        <taxon>Marinobacteraceae</taxon>
        <taxon>Marinobacter</taxon>
    </lineage>
</organism>
<evidence type="ECO:0000313" key="3">
    <source>
        <dbReference type="Proteomes" id="UP000229044"/>
    </source>
</evidence>
<feature type="transmembrane region" description="Helical" evidence="1">
    <location>
        <begin position="85"/>
        <end position="107"/>
    </location>
</feature>
<evidence type="ECO:0000256" key="1">
    <source>
        <dbReference type="SAM" id="Phobius"/>
    </source>
</evidence>
<dbReference type="OrthoDB" id="1491844at2"/>
<reference evidence="2 3" key="1">
    <citation type="submission" date="2017-09" db="EMBL/GenBank/DDBJ databases">
        <title>The draft genome sequences of Marinobacter guineae M3B.</title>
        <authorList>
            <person name="Cao J."/>
        </authorList>
    </citation>
    <scope>NUCLEOTIDE SEQUENCE [LARGE SCALE GENOMIC DNA]</scope>
    <source>
        <strain evidence="2 3">M3B</strain>
    </source>
</reference>
<protein>
    <recommendedName>
        <fullName evidence="4">Oligosaccharide repeat unit polymerase</fullName>
    </recommendedName>
</protein>
<dbReference type="AlphaFoldDB" id="A0A2G1VJ26"/>
<evidence type="ECO:0008006" key="4">
    <source>
        <dbReference type="Google" id="ProtNLM"/>
    </source>
</evidence>
<keyword evidence="1" id="KW-1133">Transmembrane helix</keyword>
<dbReference type="Proteomes" id="UP000229044">
    <property type="component" value="Unassembled WGS sequence"/>
</dbReference>
<comment type="caution">
    <text evidence="2">The sequence shown here is derived from an EMBL/GenBank/DDBJ whole genome shotgun (WGS) entry which is preliminary data.</text>
</comment>
<feature type="transmembrane region" description="Helical" evidence="1">
    <location>
        <begin position="114"/>
        <end position="136"/>
    </location>
</feature>
<proteinExistence type="predicted"/>
<feature type="transmembrane region" description="Helical" evidence="1">
    <location>
        <begin position="196"/>
        <end position="213"/>
    </location>
</feature>